<dbReference type="InterPro" id="IPR001633">
    <property type="entry name" value="EAL_dom"/>
</dbReference>
<dbReference type="InterPro" id="IPR050706">
    <property type="entry name" value="Cyclic-di-GMP_PDE-like"/>
</dbReference>
<dbReference type="InterPro" id="IPR035919">
    <property type="entry name" value="EAL_sf"/>
</dbReference>
<dbReference type="EC" id="3.1.4.52" evidence="3"/>
<evidence type="ECO:0000259" key="2">
    <source>
        <dbReference type="PROSITE" id="PS50883"/>
    </source>
</evidence>
<dbReference type="Gene3D" id="2.60.200.20">
    <property type="match status" value="1"/>
</dbReference>
<evidence type="ECO:0000313" key="4">
    <source>
        <dbReference type="Proteomes" id="UP000316426"/>
    </source>
</evidence>
<dbReference type="SUPFAM" id="SSF49879">
    <property type="entry name" value="SMAD/FHA domain"/>
    <property type="match status" value="1"/>
</dbReference>
<evidence type="ECO:0000313" key="3">
    <source>
        <dbReference type="EMBL" id="QDV74882.1"/>
    </source>
</evidence>
<dbReference type="KEGG" id="bmei:Spa11_30910"/>
<dbReference type="SMART" id="SM00052">
    <property type="entry name" value="EAL"/>
    <property type="match status" value="1"/>
</dbReference>
<dbReference type="GO" id="GO:0071111">
    <property type="term" value="F:cyclic-guanylate-specific phosphodiesterase activity"/>
    <property type="evidence" value="ECO:0007669"/>
    <property type="project" value="UniProtKB-EC"/>
</dbReference>
<accession>A0A518KAR7</accession>
<dbReference type="Gene3D" id="3.20.20.450">
    <property type="entry name" value="EAL domain"/>
    <property type="match status" value="1"/>
</dbReference>
<reference evidence="3 4" key="1">
    <citation type="submission" date="2019-02" db="EMBL/GenBank/DDBJ databases">
        <title>Deep-cultivation of Planctomycetes and their phenomic and genomic characterization uncovers novel biology.</title>
        <authorList>
            <person name="Wiegand S."/>
            <person name="Jogler M."/>
            <person name="Boedeker C."/>
            <person name="Pinto D."/>
            <person name="Vollmers J."/>
            <person name="Rivas-Marin E."/>
            <person name="Kohn T."/>
            <person name="Peeters S.H."/>
            <person name="Heuer A."/>
            <person name="Rast P."/>
            <person name="Oberbeckmann S."/>
            <person name="Bunk B."/>
            <person name="Jeske O."/>
            <person name="Meyerdierks A."/>
            <person name="Storesund J.E."/>
            <person name="Kallscheuer N."/>
            <person name="Luecker S."/>
            <person name="Lage O.M."/>
            <person name="Pohl T."/>
            <person name="Merkel B.J."/>
            <person name="Hornburger P."/>
            <person name="Mueller R.-W."/>
            <person name="Bruemmer F."/>
            <person name="Labrenz M."/>
            <person name="Spormann A.M."/>
            <person name="Op den Camp H."/>
            <person name="Overmann J."/>
            <person name="Amann R."/>
            <person name="Jetten M.S.M."/>
            <person name="Mascher T."/>
            <person name="Medema M.H."/>
            <person name="Devos D.P."/>
            <person name="Kaster A.-K."/>
            <person name="Ovreas L."/>
            <person name="Rohde M."/>
            <person name="Galperin M.Y."/>
            <person name="Jogler C."/>
        </authorList>
    </citation>
    <scope>NUCLEOTIDE SEQUENCE [LARGE SCALE GENOMIC DNA]</scope>
    <source>
        <strain evidence="3 4">Spa11</strain>
    </source>
</reference>
<gene>
    <name evidence="3" type="primary">adrB</name>
    <name evidence="3" type="ORF">Spa11_30910</name>
</gene>
<dbReference type="CDD" id="cd00060">
    <property type="entry name" value="FHA"/>
    <property type="match status" value="1"/>
</dbReference>
<dbReference type="CDD" id="cd01948">
    <property type="entry name" value="EAL"/>
    <property type="match status" value="1"/>
</dbReference>
<dbReference type="PROSITE" id="PS50883">
    <property type="entry name" value="EAL"/>
    <property type="match status" value="1"/>
</dbReference>
<dbReference type="EMBL" id="CP036349">
    <property type="protein sequence ID" value="QDV74882.1"/>
    <property type="molecule type" value="Genomic_DNA"/>
</dbReference>
<dbReference type="Pfam" id="PF00498">
    <property type="entry name" value="FHA"/>
    <property type="match status" value="1"/>
</dbReference>
<dbReference type="PANTHER" id="PTHR33121:SF76">
    <property type="entry name" value="SIGNALING PROTEIN"/>
    <property type="match status" value="1"/>
</dbReference>
<dbReference type="SUPFAM" id="SSF141868">
    <property type="entry name" value="EAL domain-like"/>
    <property type="match status" value="1"/>
</dbReference>
<keyword evidence="4" id="KW-1185">Reference proteome</keyword>
<dbReference type="Pfam" id="PF00563">
    <property type="entry name" value="EAL"/>
    <property type="match status" value="1"/>
</dbReference>
<dbReference type="Proteomes" id="UP000316426">
    <property type="component" value="Chromosome"/>
</dbReference>
<name>A0A518KAR7_9BACT</name>
<organism evidence="3 4">
    <name type="scientific">Botrimarina mediterranea</name>
    <dbReference type="NCBI Taxonomy" id="2528022"/>
    <lineage>
        <taxon>Bacteria</taxon>
        <taxon>Pseudomonadati</taxon>
        <taxon>Planctomycetota</taxon>
        <taxon>Planctomycetia</taxon>
        <taxon>Pirellulales</taxon>
        <taxon>Lacipirellulaceae</taxon>
        <taxon>Botrimarina</taxon>
    </lineage>
</organism>
<sequence length="365" mass="40274">MSVATPEATTGAWMLSGQVSDDEPMRSYAIDASPFTVGRRPDQKLCLTSPTVSGAHAEILFVEKGLVVRDLGSTNGTFVNGERVHGECPIGHGDLVQFAQVVFRTGRNAATNHCQTIKDDSADRALSLIQFDKLMTERAVVPHFQPIVSMKSQQAFGYEILGRSRLFGLSDPQTMFGAAAVLNLESELSRIFREEGLHLGSVLPEQHLLFANTHPNEIEEPELLEFSLRELRESAPTRPLVLEIHEKTATQTQPMRELRAKLNDLNIGLAYDDFGAGQARLIELVEVPPDYLKFDMALVQNIHAASTERQKMVERLVQMTAELGIIPLAEGIETREDHEVCAQMGFLCGQGFYYGRPAAAQTLIG</sequence>
<dbReference type="AlphaFoldDB" id="A0A518KAR7"/>
<evidence type="ECO:0000259" key="1">
    <source>
        <dbReference type="PROSITE" id="PS50006"/>
    </source>
</evidence>
<dbReference type="InterPro" id="IPR000253">
    <property type="entry name" value="FHA_dom"/>
</dbReference>
<proteinExistence type="predicted"/>
<dbReference type="PANTHER" id="PTHR33121">
    <property type="entry name" value="CYCLIC DI-GMP PHOSPHODIESTERASE PDEF"/>
    <property type="match status" value="1"/>
</dbReference>
<dbReference type="SMART" id="SM00240">
    <property type="entry name" value="FHA"/>
    <property type="match status" value="1"/>
</dbReference>
<dbReference type="PROSITE" id="PS50006">
    <property type="entry name" value="FHA_DOMAIN"/>
    <property type="match status" value="1"/>
</dbReference>
<protein>
    <submittedName>
        <fullName evidence="3">Cyclic-di-GMP phosphodiesterase AdrB</fullName>
        <ecNumber evidence="3">3.1.4.52</ecNumber>
    </submittedName>
</protein>
<keyword evidence="3" id="KW-0378">Hydrolase</keyword>
<dbReference type="InterPro" id="IPR008984">
    <property type="entry name" value="SMAD_FHA_dom_sf"/>
</dbReference>
<feature type="domain" description="EAL" evidence="2">
    <location>
        <begin position="124"/>
        <end position="365"/>
    </location>
</feature>
<dbReference type="RefSeq" id="WP_145113676.1">
    <property type="nucleotide sequence ID" value="NZ_CP036349.1"/>
</dbReference>
<feature type="domain" description="FHA" evidence="1">
    <location>
        <begin position="35"/>
        <end position="84"/>
    </location>
</feature>